<proteinExistence type="predicted"/>
<accession>A0A0A8YL59</accession>
<evidence type="ECO:0000313" key="1">
    <source>
        <dbReference type="EMBL" id="JAD26248.1"/>
    </source>
</evidence>
<dbReference type="EMBL" id="GBRH01271647">
    <property type="protein sequence ID" value="JAD26248.1"/>
    <property type="molecule type" value="Transcribed_RNA"/>
</dbReference>
<dbReference type="AlphaFoldDB" id="A0A0A8YL59"/>
<sequence>MLLNIHRIRVSTCQVTETLLIAQTRSF</sequence>
<organism evidence="1">
    <name type="scientific">Arundo donax</name>
    <name type="common">Giant reed</name>
    <name type="synonym">Donax arundinaceus</name>
    <dbReference type="NCBI Taxonomy" id="35708"/>
    <lineage>
        <taxon>Eukaryota</taxon>
        <taxon>Viridiplantae</taxon>
        <taxon>Streptophyta</taxon>
        <taxon>Embryophyta</taxon>
        <taxon>Tracheophyta</taxon>
        <taxon>Spermatophyta</taxon>
        <taxon>Magnoliopsida</taxon>
        <taxon>Liliopsida</taxon>
        <taxon>Poales</taxon>
        <taxon>Poaceae</taxon>
        <taxon>PACMAD clade</taxon>
        <taxon>Arundinoideae</taxon>
        <taxon>Arundineae</taxon>
        <taxon>Arundo</taxon>
    </lineage>
</organism>
<reference evidence="1" key="2">
    <citation type="journal article" date="2015" name="Data Brief">
        <title>Shoot transcriptome of the giant reed, Arundo donax.</title>
        <authorList>
            <person name="Barrero R.A."/>
            <person name="Guerrero F.D."/>
            <person name="Moolhuijzen P."/>
            <person name="Goolsby J.A."/>
            <person name="Tidwell J."/>
            <person name="Bellgard S.E."/>
            <person name="Bellgard M.I."/>
        </authorList>
    </citation>
    <scope>NUCLEOTIDE SEQUENCE</scope>
    <source>
        <tissue evidence="1">Shoot tissue taken approximately 20 cm above the soil surface</tissue>
    </source>
</reference>
<name>A0A0A8YL59_ARUDO</name>
<protein>
    <submittedName>
        <fullName evidence="1">Uncharacterized protein</fullName>
    </submittedName>
</protein>
<reference evidence="1" key="1">
    <citation type="submission" date="2014-09" db="EMBL/GenBank/DDBJ databases">
        <authorList>
            <person name="Magalhaes I.L.F."/>
            <person name="Oliveira U."/>
            <person name="Santos F.R."/>
            <person name="Vidigal T.H.D.A."/>
            <person name="Brescovit A.D."/>
            <person name="Santos A.J."/>
        </authorList>
    </citation>
    <scope>NUCLEOTIDE SEQUENCE</scope>
    <source>
        <tissue evidence="1">Shoot tissue taken approximately 20 cm above the soil surface</tissue>
    </source>
</reference>